<reference evidence="1" key="1">
    <citation type="submission" date="2024-09" db="EMBL/GenBank/DDBJ databases">
        <title>Black Yeasts Isolated from many extreme environments.</title>
        <authorList>
            <person name="Coleine C."/>
            <person name="Stajich J.E."/>
            <person name="Selbmann L."/>
        </authorList>
    </citation>
    <scope>NUCLEOTIDE SEQUENCE</scope>
    <source>
        <strain evidence="1">CCFEE 5737</strain>
    </source>
</reference>
<keyword evidence="1" id="KW-0347">Helicase</keyword>
<name>A0ACC3CV21_9PEZI</name>
<feature type="non-terminal residue" evidence="1">
    <location>
        <position position="405"/>
    </location>
</feature>
<keyword evidence="1" id="KW-0067">ATP-binding</keyword>
<dbReference type="EMBL" id="JAWDJW010011191">
    <property type="protein sequence ID" value="KAK3044976.1"/>
    <property type="molecule type" value="Genomic_DNA"/>
</dbReference>
<sequence length="405" mass="44531">MHYVWDKITTTVATGRKTIYAGVIGLRTDGTDDELGSEEAFEHISVLKPLGQILMPDIRQLRDDLRPSKTSEGDAISALVVAIQMIATHCKKLKYTRRIILVTDGKGAMDAEDLSDIIKKIKADNIELIVLGVDFDDADYGFKEEDKDEQKAESEIILRTLAEDCDGVFGTMAQAISELGIPRIKAVRPTPLYKGYLTLGDPEKYDTAMCIDVERYPRVMLARPPTASSFVVRSDMAPGESSGPSSAPIQNGDAGGDVEMGDDSKGGLTAVKNARTYQIDDPDAPGGKRDVEQEELAKGYEYGRTAVHINESERDVTELETKASLDIVGFVPRDKFERYMEMSRSSVIIAQKTNDKASMGLSSLIHALFELDTFAVARYVSKDGKKPTMQLLAPSIEPDYECLLD</sequence>
<keyword evidence="2" id="KW-1185">Reference proteome</keyword>
<keyword evidence="1" id="KW-0378">Hydrolase</keyword>
<evidence type="ECO:0000313" key="1">
    <source>
        <dbReference type="EMBL" id="KAK3044976.1"/>
    </source>
</evidence>
<organism evidence="1 2">
    <name type="scientific">Coniosporium uncinatum</name>
    <dbReference type="NCBI Taxonomy" id="93489"/>
    <lineage>
        <taxon>Eukaryota</taxon>
        <taxon>Fungi</taxon>
        <taxon>Dikarya</taxon>
        <taxon>Ascomycota</taxon>
        <taxon>Pezizomycotina</taxon>
        <taxon>Dothideomycetes</taxon>
        <taxon>Dothideomycetes incertae sedis</taxon>
        <taxon>Coniosporium</taxon>
    </lineage>
</organism>
<comment type="caution">
    <text evidence="1">The sequence shown here is derived from an EMBL/GenBank/DDBJ whole genome shotgun (WGS) entry which is preliminary data.</text>
</comment>
<gene>
    <name evidence="1" type="primary">KU80</name>
    <name evidence="1" type="ORF">LTS18_014892</name>
</gene>
<accession>A0ACC3CV21</accession>
<keyword evidence="1" id="KW-0547">Nucleotide-binding</keyword>
<evidence type="ECO:0000313" key="2">
    <source>
        <dbReference type="Proteomes" id="UP001186974"/>
    </source>
</evidence>
<protein>
    <submittedName>
        <fullName evidence="1">ATP-dependent DNA helicase II subunit 2</fullName>
    </submittedName>
</protein>
<proteinExistence type="predicted"/>
<dbReference type="Proteomes" id="UP001186974">
    <property type="component" value="Unassembled WGS sequence"/>
</dbReference>